<protein>
    <recommendedName>
        <fullName evidence="3">HTH iclR-type domain-containing protein</fullName>
    </recommendedName>
</protein>
<dbReference type="EMBL" id="JDRY01000165">
    <property type="protein sequence ID" value="KGM93628.1"/>
    <property type="molecule type" value="Genomic_DNA"/>
</dbReference>
<dbReference type="Proteomes" id="UP000030014">
    <property type="component" value="Unassembled WGS sequence"/>
</dbReference>
<reference evidence="1 2" key="1">
    <citation type="submission" date="2014-01" db="EMBL/GenBank/DDBJ databases">
        <title>Plasmidome dynamics in the species complex Clostridium novyi sensu lato converts strains of independent lineages into distinctly different pathogens.</title>
        <authorList>
            <person name="Skarin H."/>
            <person name="Segerman B."/>
        </authorList>
    </citation>
    <scope>NUCLEOTIDE SEQUENCE [LARGE SCALE GENOMIC DNA]</scope>
    <source>
        <strain evidence="1 2">DC5</strain>
    </source>
</reference>
<sequence length="106" mass="12851">MVCIPNIYIKNFDNEYRVFFSSNFIKRYKLKPNLIDFLEFFIPIQLQKGIDEWVILKLERTAEKLNIPRPSLSRYLKQLEDANLLIHEDFRSTLWKINLNINIFID</sequence>
<name>A0A0A0HYW1_CLOBO</name>
<evidence type="ECO:0000313" key="2">
    <source>
        <dbReference type="Proteomes" id="UP000030014"/>
    </source>
</evidence>
<comment type="caution">
    <text evidence="1">The sequence shown here is derived from an EMBL/GenBank/DDBJ whole genome shotgun (WGS) entry which is preliminary data.</text>
</comment>
<gene>
    <name evidence="1" type="ORF">Z955_14630</name>
</gene>
<dbReference type="InterPro" id="IPR036390">
    <property type="entry name" value="WH_DNA-bd_sf"/>
</dbReference>
<accession>A0A0A0HYW1</accession>
<dbReference type="AlphaFoldDB" id="A0A0A0HYW1"/>
<proteinExistence type="predicted"/>
<organism evidence="1 2">
    <name type="scientific">Clostridium botulinum C/D str. DC5</name>
    <dbReference type="NCBI Taxonomy" id="1443128"/>
    <lineage>
        <taxon>Bacteria</taxon>
        <taxon>Bacillati</taxon>
        <taxon>Bacillota</taxon>
        <taxon>Clostridia</taxon>
        <taxon>Eubacteriales</taxon>
        <taxon>Clostridiaceae</taxon>
        <taxon>Clostridium</taxon>
    </lineage>
</organism>
<evidence type="ECO:0008006" key="3">
    <source>
        <dbReference type="Google" id="ProtNLM"/>
    </source>
</evidence>
<evidence type="ECO:0000313" key="1">
    <source>
        <dbReference type="EMBL" id="KGM93628.1"/>
    </source>
</evidence>
<dbReference type="SUPFAM" id="SSF46785">
    <property type="entry name" value="Winged helix' DNA-binding domain"/>
    <property type="match status" value="1"/>
</dbReference>